<protein>
    <submittedName>
        <fullName evidence="1">Uncharacterized protein</fullName>
    </submittedName>
</protein>
<gene>
    <name evidence="1" type="ORF">EVAR_16486_1</name>
</gene>
<name>A0A4C1UM11_EUMVA</name>
<dbReference type="AlphaFoldDB" id="A0A4C1UM11"/>
<dbReference type="OrthoDB" id="10608527at2759"/>
<reference evidence="1 2" key="1">
    <citation type="journal article" date="2019" name="Commun. Biol.">
        <title>The bagworm genome reveals a unique fibroin gene that provides high tensile strength.</title>
        <authorList>
            <person name="Kono N."/>
            <person name="Nakamura H."/>
            <person name="Ohtoshi R."/>
            <person name="Tomita M."/>
            <person name="Numata K."/>
            <person name="Arakawa K."/>
        </authorList>
    </citation>
    <scope>NUCLEOTIDE SEQUENCE [LARGE SCALE GENOMIC DNA]</scope>
</reference>
<organism evidence="1 2">
    <name type="scientific">Eumeta variegata</name>
    <name type="common">Bagworm moth</name>
    <name type="synonym">Eumeta japonica</name>
    <dbReference type="NCBI Taxonomy" id="151549"/>
    <lineage>
        <taxon>Eukaryota</taxon>
        <taxon>Metazoa</taxon>
        <taxon>Ecdysozoa</taxon>
        <taxon>Arthropoda</taxon>
        <taxon>Hexapoda</taxon>
        <taxon>Insecta</taxon>
        <taxon>Pterygota</taxon>
        <taxon>Neoptera</taxon>
        <taxon>Endopterygota</taxon>
        <taxon>Lepidoptera</taxon>
        <taxon>Glossata</taxon>
        <taxon>Ditrysia</taxon>
        <taxon>Tineoidea</taxon>
        <taxon>Psychidae</taxon>
        <taxon>Oiketicinae</taxon>
        <taxon>Eumeta</taxon>
    </lineage>
</organism>
<evidence type="ECO:0000313" key="2">
    <source>
        <dbReference type="Proteomes" id="UP000299102"/>
    </source>
</evidence>
<comment type="caution">
    <text evidence="1">The sequence shown here is derived from an EMBL/GenBank/DDBJ whole genome shotgun (WGS) entry which is preliminary data.</text>
</comment>
<accession>A0A4C1UM11</accession>
<proteinExistence type="predicted"/>
<keyword evidence="2" id="KW-1185">Reference proteome</keyword>
<dbReference type="Proteomes" id="UP000299102">
    <property type="component" value="Unassembled WGS sequence"/>
</dbReference>
<dbReference type="EMBL" id="BGZK01000186">
    <property type="protein sequence ID" value="GBP26904.1"/>
    <property type="molecule type" value="Genomic_DNA"/>
</dbReference>
<evidence type="ECO:0000313" key="1">
    <source>
        <dbReference type="EMBL" id="GBP26904.1"/>
    </source>
</evidence>
<sequence>MRGKLQRAPVIKLFGNPIRAVASATVLGVVLNASLSSAQQAASIVERESRCSGKLYRVSAASSGHVCGARYAIKGPKIILLTKAYRSVSTAALLVLAGVFLPTDLEVTLAGRLDLARLEATKVEIRARKKGL</sequence>